<evidence type="ECO:0000256" key="1">
    <source>
        <dbReference type="SAM" id="MobiDB-lite"/>
    </source>
</evidence>
<evidence type="ECO:0000313" key="3">
    <source>
        <dbReference type="Proteomes" id="UP000039865"/>
    </source>
</evidence>
<keyword evidence="3" id="KW-1185">Reference proteome</keyword>
<organism evidence="2 3">
    <name type="scientific">Stylonychia lemnae</name>
    <name type="common">Ciliate</name>
    <dbReference type="NCBI Taxonomy" id="5949"/>
    <lineage>
        <taxon>Eukaryota</taxon>
        <taxon>Sar</taxon>
        <taxon>Alveolata</taxon>
        <taxon>Ciliophora</taxon>
        <taxon>Intramacronucleata</taxon>
        <taxon>Spirotrichea</taxon>
        <taxon>Stichotrichia</taxon>
        <taxon>Sporadotrichida</taxon>
        <taxon>Oxytrichidae</taxon>
        <taxon>Stylonychinae</taxon>
        <taxon>Stylonychia</taxon>
    </lineage>
</organism>
<name>A0A078B7W1_STYLE</name>
<dbReference type="AlphaFoldDB" id="A0A078B7W1"/>
<sequence>METCCGCFQTTNLAKRKKDKNKSDIKPLKYNSGASESTYNPMSTAQIYHKRSVTIGGNVWKSQFDNKDLCIKYLSSLKILVRDLISHGNMSHTHRNLGHSMSQVSHDASEIGHQSSMHQSMSITLIAGYISGEDEQIIEEDNEDDEFDKKQDLNFKVDCIETNKSSLLDFKNQRISRNLSQIRSQARVTTDHTFHDMSVCNNISRDASPLPHFMDPMGQNLNTENSVKLLIPNLFQIKKHPAFLSQSQERNPSPSHQNESHFISHIKSLSMINYRSVKPIQAQPTVTVTIVKDNEGYFQFESEDTQTTIPTNSTIKGFSKSNSQIAGISTQTTKKLDSRVLSKPDEDSCRSFNADLMRSLIARKMQKNKTFFEAKVQPQTVSYNITPVSQGLQINSNMNVHYQQQYSPQNRIQGTPKQRFTPPYRGSQQIGNQTQRYVNLNAQQ</sequence>
<reference evidence="2 3" key="1">
    <citation type="submission" date="2014-06" db="EMBL/GenBank/DDBJ databases">
        <authorList>
            <person name="Swart Estienne"/>
        </authorList>
    </citation>
    <scope>NUCLEOTIDE SEQUENCE [LARGE SCALE GENOMIC DNA]</scope>
    <source>
        <strain evidence="2 3">130c</strain>
    </source>
</reference>
<proteinExistence type="predicted"/>
<dbReference type="EMBL" id="CCKQ01017746">
    <property type="protein sequence ID" value="CDW89643.1"/>
    <property type="molecule type" value="Genomic_DNA"/>
</dbReference>
<evidence type="ECO:0000313" key="2">
    <source>
        <dbReference type="EMBL" id="CDW89643.1"/>
    </source>
</evidence>
<protein>
    <submittedName>
        <fullName evidence="2">Uncharacterized protein</fullName>
    </submittedName>
</protein>
<feature type="compositionally biased region" description="Polar residues" evidence="1">
    <location>
        <begin position="426"/>
        <end position="444"/>
    </location>
</feature>
<feature type="region of interest" description="Disordered" evidence="1">
    <location>
        <begin position="422"/>
        <end position="444"/>
    </location>
</feature>
<dbReference type="InParanoid" id="A0A078B7W1"/>
<gene>
    <name evidence="2" type="primary">Contig15739.g16771</name>
    <name evidence="2" type="ORF">STYLEM_18777</name>
</gene>
<dbReference type="Proteomes" id="UP000039865">
    <property type="component" value="Unassembled WGS sequence"/>
</dbReference>
<dbReference type="OrthoDB" id="10677348at2759"/>
<accession>A0A078B7W1</accession>